<gene>
    <name evidence="2" type="ORF">AVDCRST_MAG06-2797</name>
</gene>
<feature type="transmembrane region" description="Helical" evidence="1">
    <location>
        <begin position="41"/>
        <end position="61"/>
    </location>
</feature>
<proteinExistence type="predicted"/>
<sequence>MRLVTWLLSTAAAVAVAAWLFDDIWFDGPTVGMDEVRDKLVPLLLVSLILGVVSVVVRPVVRFLSLPFIVLTVGLFLLVINAAMLLLTAAIAGQLDVGFHVEGFWTALLGAVVITVVNGFIDMAVLQDD</sequence>
<dbReference type="Pfam" id="PF04020">
    <property type="entry name" value="Phage_holin_4_2"/>
    <property type="match status" value="1"/>
</dbReference>
<keyword evidence="1" id="KW-0812">Transmembrane</keyword>
<dbReference type="RefSeq" id="WP_295660785.1">
    <property type="nucleotide sequence ID" value="NZ_CADCUP010000185.1"/>
</dbReference>
<dbReference type="PANTHER" id="PTHR37309">
    <property type="entry name" value="SLR0284 PROTEIN"/>
    <property type="match status" value="1"/>
</dbReference>
<keyword evidence="1" id="KW-1133">Transmembrane helix</keyword>
<accession>A0A6J4PA12</accession>
<dbReference type="AlphaFoldDB" id="A0A6J4PA12"/>
<dbReference type="EMBL" id="CADCUP010000185">
    <property type="protein sequence ID" value="CAA9410087.1"/>
    <property type="molecule type" value="Genomic_DNA"/>
</dbReference>
<organism evidence="2">
    <name type="scientific">uncultured Nocardioides sp</name>
    <dbReference type="NCBI Taxonomy" id="198441"/>
    <lineage>
        <taxon>Bacteria</taxon>
        <taxon>Bacillati</taxon>
        <taxon>Actinomycetota</taxon>
        <taxon>Actinomycetes</taxon>
        <taxon>Propionibacteriales</taxon>
        <taxon>Nocardioidaceae</taxon>
        <taxon>Nocardioides</taxon>
        <taxon>environmental samples</taxon>
    </lineage>
</organism>
<protein>
    <recommendedName>
        <fullName evidence="3">Phage holin family protein</fullName>
    </recommendedName>
</protein>
<dbReference type="InterPro" id="IPR007165">
    <property type="entry name" value="Phage_holin_4_2"/>
</dbReference>
<feature type="transmembrane region" description="Helical" evidence="1">
    <location>
        <begin position="68"/>
        <end position="92"/>
    </location>
</feature>
<reference evidence="2" key="1">
    <citation type="submission" date="2020-02" db="EMBL/GenBank/DDBJ databases">
        <authorList>
            <person name="Meier V. D."/>
        </authorList>
    </citation>
    <scope>NUCLEOTIDE SEQUENCE</scope>
    <source>
        <strain evidence="2">AVDCRST_MAG06</strain>
    </source>
</reference>
<evidence type="ECO:0000256" key="1">
    <source>
        <dbReference type="SAM" id="Phobius"/>
    </source>
</evidence>
<name>A0A6J4PA12_9ACTN</name>
<feature type="transmembrane region" description="Helical" evidence="1">
    <location>
        <begin position="104"/>
        <end position="126"/>
    </location>
</feature>
<evidence type="ECO:0008006" key="3">
    <source>
        <dbReference type="Google" id="ProtNLM"/>
    </source>
</evidence>
<evidence type="ECO:0000313" key="2">
    <source>
        <dbReference type="EMBL" id="CAA9410087.1"/>
    </source>
</evidence>
<dbReference type="PANTHER" id="PTHR37309:SF1">
    <property type="entry name" value="SLR0284 PROTEIN"/>
    <property type="match status" value="1"/>
</dbReference>
<keyword evidence="1" id="KW-0472">Membrane</keyword>